<dbReference type="GO" id="GO:0003677">
    <property type="term" value="F:DNA binding"/>
    <property type="evidence" value="ECO:0007669"/>
    <property type="project" value="InterPro"/>
</dbReference>
<dbReference type="SUPFAM" id="SSF89447">
    <property type="entry name" value="AbrB/MazE/MraZ-like"/>
    <property type="match status" value="1"/>
</dbReference>
<dbReference type="InterPro" id="IPR037914">
    <property type="entry name" value="SpoVT-AbrB_sf"/>
</dbReference>
<gene>
    <name evidence="2" type="ORF">AS026_03335</name>
</gene>
<keyword evidence="3" id="KW-1185">Reference proteome</keyword>
<reference evidence="2 3" key="1">
    <citation type="submission" date="2015-11" db="EMBL/GenBank/DDBJ databases">
        <title>Draft Genome Sequence of the Strain BR 10423 (Rhizobium sp.) isolated from nodules of Mimosa pudica.</title>
        <authorList>
            <person name="Barauna A.C."/>
            <person name="Zilli J.E."/>
            <person name="Simoes-Araujo J.L."/>
            <person name="Reis V.M."/>
            <person name="James E.K."/>
            <person name="Reis F.B.Jr."/>
            <person name="Rouws L.F."/>
            <person name="Passos S.R."/>
            <person name="Gois S.R."/>
        </authorList>
    </citation>
    <scope>NUCLEOTIDE SEQUENCE [LARGE SCALE GENOMIC DNA]</scope>
    <source>
        <strain evidence="2 3">BR10423</strain>
    </source>
</reference>
<evidence type="ECO:0000259" key="1">
    <source>
        <dbReference type="SMART" id="SM00966"/>
    </source>
</evidence>
<accession>A0A109JRB6</accession>
<dbReference type="Proteomes" id="UP000068164">
    <property type="component" value="Unassembled WGS sequence"/>
</dbReference>
<dbReference type="SMART" id="SM00966">
    <property type="entry name" value="SpoVT_AbrB"/>
    <property type="match status" value="1"/>
</dbReference>
<protein>
    <recommendedName>
        <fullName evidence="1">SpoVT-AbrB domain-containing protein</fullName>
    </recommendedName>
</protein>
<dbReference type="AlphaFoldDB" id="A0A109JRB6"/>
<name>A0A109JRB6_9HYPH</name>
<dbReference type="Gene3D" id="2.10.260.10">
    <property type="match status" value="1"/>
</dbReference>
<organism evidence="2 3">
    <name type="scientific">Rhizobium altiplani</name>
    <dbReference type="NCBI Taxonomy" id="1864509"/>
    <lineage>
        <taxon>Bacteria</taxon>
        <taxon>Pseudomonadati</taxon>
        <taxon>Pseudomonadota</taxon>
        <taxon>Alphaproteobacteria</taxon>
        <taxon>Hyphomicrobiales</taxon>
        <taxon>Rhizobiaceae</taxon>
        <taxon>Rhizobium/Agrobacterium group</taxon>
        <taxon>Rhizobium</taxon>
    </lineage>
</organism>
<feature type="domain" description="SpoVT-AbrB" evidence="1">
    <location>
        <begin position="29"/>
        <end position="74"/>
    </location>
</feature>
<dbReference type="InterPro" id="IPR007159">
    <property type="entry name" value="SpoVT-AbrB_dom"/>
</dbReference>
<evidence type="ECO:0000313" key="3">
    <source>
        <dbReference type="Proteomes" id="UP000068164"/>
    </source>
</evidence>
<comment type="caution">
    <text evidence="2">The sequence shown here is derived from an EMBL/GenBank/DDBJ whole genome shotgun (WGS) entry which is preliminary data.</text>
</comment>
<dbReference type="Pfam" id="PF04014">
    <property type="entry name" value="MazE_antitoxin"/>
    <property type="match status" value="1"/>
</dbReference>
<sequence>MFYIYEAKLMATTRGQSARKDFSTTSKLKKAGGSLVLTVPAAARNMLGLTEGQEMIVSVKGRQVIAEPASSALKTMKVRQPKYTLDELLEGYDANSSRSPEEQAWINAPAVGNEVW</sequence>
<evidence type="ECO:0000313" key="2">
    <source>
        <dbReference type="EMBL" id="KWV53696.1"/>
    </source>
</evidence>
<dbReference type="EMBL" id="LNCD01000064">
    <property type="protein sequence ID" value="KWV53696.1"/>
    <property type="molecule type" value="Genomic_DNA"/>
</dbReference>
<proteinExistence type="predicted"/>